<evidence type="ECO:0000313" key="8">
    <source>
        <dbReference type="Proteomes" id="UP000806522"/>
    </source>
</evidence>
<dbReference type="Proteomes" id="UP000806522">
    <property type="component" value="Unassembled WGS sequence"/>
</dbReference>
<dbReference type="Pfam" id="PF00578">
    <property type="entry name" value="AhpC-TSA"/>
    <property type="match status" value="1"/>
</dbReference>
<dbReference type="GO" id="GO:0017004">
    <property type="term" value="P:cytochrome complex assembly"/>
    <property type="evidence" value="ECO:0007669"/>
    <property type="project" value="UniProtKB-KW"/>
</dbReference>
<proteinExistence type="predicted"/>
<evidence type="ECO:0000256" key="1">
    <source>
        <dbReference type="ARBA" id="ARBA00004196"/>
    </source>
</evidence>
<evidence type="ECO:0000259" key="6">
    <source>
        <dbReference type="PROSITE" id="PS51352"/>
    </source>
</evidence>
<dbReference type="CDD" id="cd02966">
    <property type="entry name" value="TlpA_like_family"/>
    <property type="match status" value="1"/>
</dbReference>
<dbReference type="InterPro" id="IPR050553">
    <property type="entry name" value="Thioredoxin_ResA/DsbE_sf"/>
</dbReference>
<evidence type="ECO:0000256" key="5">
    <source>
        <dbReference type="SAM" id="SignalP"/>
    </source>
</evidence>
<keyword evidence="4" id="KW-0676">Redox-active center</keyword>
<keyword evidence="3" id="KW-1015">Disulfide bond</keyword>
<comment type="caution">
    <text evidence="7">The sequence shown here is derived from an EMBL/GenBank/DDBJ whole genome shotgun (WGS) entry which is preliminary data.</text>
</comment>
<comment type="subcellular location">
    <subcellularLocation>
        <location evidence="1">Cell envelope</location>
    </subcellularLocation>
</comment>
<dbReference type="PROSITE" id="PS51352">
    <property type="entry name" value="THIOREDOXIN_2"/>
    <property type="match status" value="1"/>
</dbReference>
<feature type="signal peptide" evidence="5">
    <location>
        <begin position="1"/>
        <end position="19"/>
    </location>
</feature>
<sequence length="276" mass="31092">MKRIILTLLSTITTLMVSAQEADTTIVVYYGYQAIDTITISKSSETYLQIQEAESVVQGITDEPTKHRAIVKYVLSHPDSDGSLYLMRYLSGTINFKKCLPALNERVSDGIMKRLYDFFIAAEAETDAYLAKTAEAITIGKEATGFSLKDIHGNLLTLSSLQGKYVMLDFWGSWCGACIKSFPHLRAFYEQHRDKLEVIGIACHDTKEKWNAAVKRHELPWLHVLNGEGTNDVAALYGVQAYPTYVLIAPDGKVLQWMADDPDTFDLYFDNQMHDK</sequence>
<accession>A0A9D5SBM2</accession>
<evidence type="ECO:0000256" key="4">
    <source>
        <dbReference type="ARBA" id="ARBA00023284"/>
    </source>
</evidence>
<evidence type="ECO:0000256" key="2">
    <source>
        <dbReference type="ARBA" id="ARBA00022748"/>
    </source>
</evidence>
<dbReference type="InterPro" id="IPR013766">
    <property type="entry name" value="Thioredoxin_domain"/>
</dbReference>
<feature type="domain" description="Thioredoxin" evidence="6">
    <location>
        <begin position="137"/>
        <end position="274"/>
    </location>
</feature>
<name>A0A9D5SBM2_XYLRU</name>
<reference evidence="7" key="1">
    <citation type="submission" date="2019-04" db="EMBL/GenBank/DDBJ databases">
        <title>Evolution of Biomass-Degrading Anaerobic Consortia Revealed by Metagenomics.</title>
        <authorList>
            <person name="Peng X."/>
        </authorList>
    </citation>
    <scope>NUCLEOTIDE SEQUENCE</scope>
    <source>
        <strain evidence="7">SIG140</strain>
    </source>
</reference>
<dbReference type="PANTHER" id="PTHR42852">
    <property type="entry name" value="THIOL:DISULFIDE INTERCHANGE PROTEIN DSBE"/>
    <property type="match status" value="1"/>
</dbReference>
<dbReference type="GO" id="GO:0030313">
    <property type="term" value="C:cell envelope"/>
    <property type="evidence" value="ECO:0007669"/>
    <property type="project" value="UniProtKB-SubCell"/>
</dbReference>
<protein>
    <submittedName>
        <fullName evidence="7">TlpA family protein disulfide reductase</fullName>
    </submittedName>
</protein>
<evidence type="ECO:0000313" key="7">
    <source>
        <dbReference type="EMBL" id="MBE6272207.1"/>
    </source>
</evidence>
<dbReference type="InterPro" id="IPR000866">
    <property type="entry name" value="AhpC/TSA"/>
</dbReference>
<evidence type="ECO:0000256" key="3">
    <source>
        <dbReference type="ARBA" id="ARBA00023157"/>
    </source>
</evidence>
<gene>
    <name evidence="7" type="ORF">E7101_14895</name>
</gene>
<dbReference type="SUPFAM" id="SSF52833">
    <property type="entry name" value="Thioredoxin-like"/>
    <property type="match status" value="1"/>
</dbReference>
<dbReference type="EMBL" id="SUYC01000028">
    <property type="protein sequence ID" value="MBE6272207.1"/>
    <property type="molecule type" value="Genomic_DNA"/>
</dbReference>
<dbReference type="AlphaFoldDB" id="A0A9D5SBM2"/>
<keyword evidence="2" id="KW-0201">Cytochrome c-type biogenesis</keyword>
<organism evidence="7 8">
    <name type="scientific">Xylanibacter ruminicola</name>
    <name type="common">Prevotella ruminicola</name>
    <dbReference type="NCBI Taxonomy" id="839"/>
    <lineage>
        <taxon>Bacteria</taxon>
        <taxon>Pseudomonadati</taxon>
        <taxon>Bacteroidota</taxon>
        <taxon>Bacteroidia</taxon>
        <taxon>Bacteroidales</taxon>
        <taxon>Prevotellaceae</taxon>
        <taxon>Xylanibacter</taxon>
    </lineage>
</organism>
<dbReference type="Gene3D" id="3.40.30.10">
    <property type="entry name" value="Glutaredoxin"/>
    <property type="match status" value="1"/>
</dbReference>
<feature type="chain" id="PRO_5039658561" evidence="5">
    <location>
        <begin position="20"/>
        <end position="276"/>
    </location>
</feature>
<keyword evidence="5" id="KW-0732">Signal</keyword>
<dbReference type="PANTHER" id="PTHR42852:SF6">
    <property type="entry name" value="THIOL:DISULFIDE INTERCHANGE PROTEIN DSBE"/>
    <property type="match status" value="1"/>
</dbReference>
<dbReference type="InterPro" id="IPR036249">
    <property type="entry name" value="Thioredoxin-like_sf"/>
</dbReference>